<dbReference type="GO" id="GO:0009626">
    <property type="term" value="P:plant-type hypersensitive response"/>
    <property type="evidence" value="ECO:0007669"/>
    <property type="project" value="UniProtKB-ARBA"/>
</dbReference>
<keyword evidence="2" id="KW-0433">Leucine-rich repeat</keyword>
<dbReference type="SMART" id="SM00369">
    <property type="entry name" value="LRR_TYP"/>
    <property type="match status" value="2"/>
</dbReference>
<evidence type="ECO:0000256" key="3">
    <source>
        <dbReference type="ARBA" id="ARBA00022737"/>
    </source>
</evidence>
<keyword evidence="5" id="KW-0611">Plant defense</keyword>
<dbReference type="EnsemblPlants" id="EMT13940">
    <property type="protein sequence ID" value="EMT13940"/>
    <property type="gene ID" value="F775_17331"/>
</dbReference>
<sequence length="818" mass="93561">MEVVTGAMGSLLPKLDELLMGEYKLQKGVKEDVESLQREMKSMNAALVKVAEVPRDLLDNQVIIWADELRELSYDMEDVVDNFLVCVEGSESDVIADSNKLKWLVGRMANLFTKGKTRHQVGNAIRDIKNRAQEVAGRRDRYRVDDVANPAGKQNFDPRVLALYKHQKELVGIENARYELTKRLRDGPKQQQHKMKIVSIVGPGGLGKTTLAKAVYDRIRTQFEYTAFVPVGRNPEVKKVLRDILLEVDKKLERFGDVAILDEKQLIDKLRQLLENGRYLIVIDDIWDLKAWEIIKCALLDNNHGSRVITTTRILSVATETGDIYKLKPLSQHLSEELLYTRLFGGKDKRPFDQPSEVSNKILQKCGGLPLAIITIASLFAGKPMEDWSKVLNSIGFGSGDNNTDVENTRKILSFSYYDLPCRLRSCLLHMSIYPEDYLTLKDMLIWQWVAEGFVSEEPGASLFETGERYFNELLNRSMIQRVKHPGYCTIYACRMHDIVLDMICSLSKEQNFVTILDSNEEHTPSQCNARRLAVQKRVAPQSNMSMPKLRSCYATMCDPNAVSSLSNFQVLRVLAMEKCSFQEDHPYHLEHLGRLPQLRYLSLGRTRISKLPEEIGNLKFLQTLDLNGTNIEELPQSIGLLRKLKCLRADVEGVYINVSNWIGSLTSLKELHLSIVDKSYILVKELSKLTELRVLTFVCTYTGVDECWKKTFVDSVCNLRKLQILRPNFSFTEEHMMVFESVRCDYWEGYKPSRQLRDLVIIAGSFSRPNKRYYRPRLCVILPLLDISEPGLSVSMVKIRHGQRVFLALLESIFLLG</sequence>
<dbReference type="InterPro" id="IPR044974">
    <property type="entry name" value="Disease_R_plants"/>
</dbReference>
<dbReference type="Gene3D" id="3.80.10.10">
    <property type="entry name" value="Ribonuclease Inhibitor"/>
    <property type="match status" value="1"/>
</dbReference>
<dbReference type="GO" id="GO:0042742">
    <property type="term" value="P:defense response to bacterium"/>
    <property type="evidence" value="ECO:0007669"/>
    <property type="project" value="UniProtKB-ARBA"/>
</dbReference>
<dbReference type="InterPro" id="IPR002182">
    <property type="entry name" value="NB-ARC"/>
</dbReference>
<dbReference type="CDD" id="cd14798">
    <property type="entry name" value="RX-CC_like"/>
    <property type="match status" value="1"/>
</dbReference>
<dbReference type="InterPro" id="IPR041118">
    <property type="entry name" value="Rx_N"/>
</dbReference>
<keyword evidence="3" id="KW-0677">Repeat</keyword>
<dbReference type="Gene3D" id="1.20.5.4130">
    <property type="match status" value="1"/>
</dbReference>
<dbReference type="InterPro" id="IPR055414">
    <property type="entry name" value="LRR_R13L4/SHOC2-like"/>
</dbReference>
<dbReference type="Pfam" id="PF23559">
    <property type="entry name" value="WHD_DRP"/>
    <property type="match status" value="1"/>
</dbReference>
<accession>R7W732</accession>
<dbReference type="InterPro" id="IPR058922">
    <property type="entry name" value="WHD_DRP"/>
</dbReference>
<keyword evidence="6" id="KW-0175">Coiled coil</keyword>
<dbReference type="SMART" id="SM00382">
    <property type="entry name" value="AAA"/>
    <property type="match status" value="1"/>
</dbReference>
<evidence type="ECO:0000313" key="8">
    <source>
        <dbReference type="EnsemblPlants" id="EMT13940"/>
    </source>
</evidence>
<dbReference type="ExpressionAtlas" id="R7W732">
    <property type="expression patterns" value="baseline"/>
</dbReference>
<name>R7W732_AEGTA</name>
<dbReference type="InterPro" id="IPR003591">
    <property type="entry name" value="Leu-rich_rpt_typical-subtyp"/>
</dbReference>
<dbReference type="GO" id="GO:0002758">
    <property type="term" value="P:innate immune response-activating signaling pathway"/>
    <property type="evidence" value="ECO:0007669"/>
    <property type="project" value="UniProtKB-ARBA"/>
</dbReference>
<dbReference type="SUPFAM" id="SSF52058">
    <property type="entry name" value="L domain-like"/>
    <property type="match status" value="1"/>
</dbReference>
<dbReference type="SUPFAM" id="SSF52540">
    <property type="entry name" value="P-loop containing nucleoside triphosphate hydrolases"/>
    <property type="match status" value="1"/>
</dbReference>
<evidence type="ECO:0000259" key="7">
    <source>
        <dbReference type="SMART" id="SM00382"/>
    </source>
</evidence>
<dbReference type="InterPro" id="IPR003593">
    <property type="entry name" value="AAA+_ATPase"/>
</dbReference>
<evidence type="ECO:0000256" key="6">
    <source>
        <dbReference type="ARBA" id="ARBA00023054"/>
    </source>
</evidence>
<protein>
    <submittedName>
        <fullName evidence="8">Disease resistance protein RPP13</fullName>
    </submittedName>
</protein>
<dbReference type="InterPro" id="IPR038005">
    <property type="entry name" value="RX-like_CC"/>
</dbReference>
<dbReference type="Gene3D" id="3.40.50.300">
    <property type="entry name" value="P-loop containing nucleotide triphosphate hydrolases"/>
    <property type="match status" value="1"/>
</dbReference>
<dbReference type="Gene3D" id="1.10.10.10">
    <property type="entry name" value="Winged helix-like DNA-binding domain superfamily/Winged helix DNA-binding domain"/>
    <property type="match status" value="1"/>
</dbReference>
<evidence type="ECO:0000256" key="2">
    <source>
        <dbReference type="ARBA" id="ARBA00022614"/>
    </source>
</evidence>
<dbReference type="Pfam" id="PF00931">
    <property type="entry name" value="NB-ARC"/>
    <property type="match status" value="1"/>
</dbReference>
<dbReference type="PANTHER" id="PTHR23155:SF1181">
    <property type="entry name" value="OS08G0170200 PROTEIN"/>
    <property type="match status" value="1"/>
</dbReference>
<organism evidence="8">
    <name type="scientific">Aegilops tauschii</name>
    <name type="common">Tausch's goatgrass</name>
    <name type="synonym">Aegilops squarrosa</name>
    <dbReference type="NCBI Taxonomy" id="37682"/>
    <lineage>
        <taxon>Eukaryota</taxon>
        <taxon>Viridiplantae</taxon>
        <taxon>Streptophyta</taxon>
        <taxon>Embryophyta</taxon>
        <taxon>Tracheophyta</taxon>
        <taxon>Spermatophyta</taxon>
        <taxon>Magnoliopsida</taxon>
        <taxon>Liliopsida</taxon>
        <taxon>Poales</taxon>
        <taxon>Poaceae</taxon>
        <taxon>BOP clade</taxon>
        <taxon>Pooideae</taxon>
        <taxon>Triticodae</taxon>
        <taxon>Triticeae</taxon>
        <taxon>Triticinae</taxon>
        <taxon>Aegilops</taxon>
    </lineage>
</organism>
<feature type="domain" description="AAA+ ATPase" evidence="7">
    <location>
        <begin position="194"/>
        <end position="330"/>
    </location>
</feature>
<dbReference type="FunFam" id="3.40.50.300:FF:001091">
    <property type="entry name" value="Probable disease resistance protein At1g61300"/>
    <property type="match status" value="1"/>
</dbReference>
<dbReference type="Pfam" id="PF18052">
    <property type="entry name" value="Rx_N"/>
    <property type="match status" value="1"/>
</dbReference>
<reference evidence="8" key="1">
    <citation type="submission" date="2015-06" db="UniProtKB">
        <authorList>
            <consortium name="EnsemblPlants"/>
        </authorList>
    </citation>
    <scope>IDENTIFICATION</scope>
</reference>
<dbReference type="AlphaFoldDB" id="R7W732"/>
<comment type="similarity">
    <text evidence="1">Belongs to the disease resistance NB-LRR family.</text>
</comment>
<dbReference type="InterPro" id="IPR032675">
    <property type="entry name" value="LRR_dom_sf"/>
</dbReference>
<dbReference type="PANTHER" id="PTHR23155">
    <property type="entry name" value="DISEASE RESISTANCE PROTEIN RP"/>
    <property type="match status" value="1"/>
</dbReference>
<dbReference type="InterPro" id="IPR036388">
    <property type="entry name" value="WH-like_DNA-bd_sf"/>
</dbReference>
<keyword evidence="4" id="KW-0547">Nucleotide-binding</keyword>
<dbReference type="FunFam" id="1.10.10.10:FF:000322">
    <property type="entry name" value="Probable disease resistance protein At1g63360"/>
    <property type="match status" value="1"/>
</dbReference>
<dbReference type="GO" id="GO:0043531">
    <property type="term" value="F:ADP binding"/>
    <property type="evidence" value="ECO:0007669"/>
    <property type="project" value="InterPro"/>
</dbReference>
<dbReference type="Pfam" id="PF23598">
    <property type="entry name" value="LRR_14"/>
    <property type="match status" value="1"/>
</dbReference>
<dbReference type="PRINTS" id="PR00364">
    <property type="entry name" value="DISEASERSIST"/>
</dbReference>
<proteinExistence type="inferred from homology"/>
<evidence type="ECO:0000256" key="4">
    <source>
        <dbReference type="ARBA" id="ARBA00022741"/>
    </source>
</evidence>
<evidence type="ECO:0000256" key="5">
    <source>
        <dbReference type="ARBA" id="ARBA00022821"/>
    </source>
</evidence>
<dbReference type="InterPro" id="IPR042197">
    <property type="entry name" value="Apaf_helical"/>
</dbReference>
<dbReference type="InterPro" id="IPR027417">
    <property type="entry name" value="P-loop_NTPase"/>
</dbReference>
<dbReference type="Gene3D" id="1.10.8.430">
    <property type="entry name" value="Helical domain of apoptotic protease-activating factors"/>
    <property type="match status" value="1"/>
</dbReference>
<evidence type="ECO:0000256" key="1">
    <source>
        <dbReference type="ARBA" id="ARBA00008894"/>
    </source>
</evidence>